<evidence type="ECO:0000256" key="16">
    <source>
        <dbReference type="ARBA" id="ARBA00034000"/>
    </source>
</evidence>
<dbReference type="RefSeq" id="WP_088017509.1">
    <property type="nucleotide sequence ID" value="NZ_CP020880.1"/>
</dbReference>
<feature type="region of interest" description="Disordered" evidence="18">
    <location>
        <begin position="619"/>
        <end position="680"/>
    </location>
</feature>
<evidence type="ECO:0000313" key="24">
    <source>
        <dbReference type="Proteomes" id="UP000195573"/>
    </source>
</evidence>
<keyword evidence="3" id="KW-1003">Cell membrane</keyword>
<feature type="transmembrane region" description="Helical" evidence="19">
    <location>
        <begin position="12"/>
        <end position="36"/>
    </location>
</feature>
<gene>
    <name evidence="22" type="ORF">B4U37_06105</name>
    <name evidence="23" type="ORF">FZC75_05900</name>
</gene>
<keyword evidence="24" id="KW-1185">Reference proteome</keyword>
<evidence type="ECO:0000259" key="21">
    <source>
        <dbReference type="Pfam" id="PF00912"/>
    </source>
</evidence>
<comment type="similarity">
    <text evidence="1">In the C-terminal section; belongs to the transpeptidase family.</text>
</comment>
<comment type="catalytic activity">
    <reaction evidence="17">
        <text>[GlcNAc-(1-&gt;4)-Mur2Ac(oyl-L-Ala-gamma-D-Glu-L-Lys-D-Ala-D-Ala)](n)-di-trans,octa-cis-undecaprenyl diphosphate + beta-D-GlcNAc-(1-&gt;4)-Mur2Ac(oyl-L-Ala-gamma-D-Glu-L-Lys-D-Ala-D-Ala)-di-trans,octa-cis-undecaprenyl diphosphate = [GlcNAc-(1-&gt;4)-Mur2Ac(oyl-L-Ala-gamma-D-Glu-L-Lys-D-Ala-D-Ala)](n+1)-di-trans,octa-cis-undecaprenyl diphosphate + di-trans,octa-cis-undecaprenyl diphosphate + H(+)</text>
        <dbReference type="Rhea" id="RHEA:23708"/>
        <dbReference type="Rhea" id="RHEA-COMP:9602"/>
        <dbReference type="Rhea" id="RHEA-COMP:9603"/>
        <dbReference type="ChEBI" id="CHEBI:15378"/>
        <dbReference type="ChEBI" id="CHEBI:58405"/>
        <dbReference type="ChEBI" id="CHEBI:60033"/>
        <dbReference type="ChEBI" id="CHEBI:78435"/>
        <dbReference type="EC" id="2.4.99.28"/>
    </reaction>
</comment>
<dbReference type="InterPro" id="IPR050396">
    <property type="entry name" value="Glycosyltr_51/Transpeptidase"/>
</dbReference>
<feature type="domain" description="Penicillin-binding protein transpeptidase" evidence="20">
    <location>
        <begin position="330"/>
        <end position="572"/>
    </location>
</feature>
<dbReference type="InterPro" id="IPR023346">
    <property type="entry name" value="Lysozyme-like_dom_sf"/>
</dbReference>
<keyword evidence="6" id="KW-0328">Glycosyltransferase</keyword>
<sequence>MAERASKYKRKVSFRAVLLIAGLLALIILLGMQLYINTRDVSALTDPLPQSSVLYDRDGEVASRITSNQIEGVPSDEIPEVMKQAVVAVEDQRFYEHDGFDFVGTLRAFTTNVKAGGYVQGGSTITQQLAKNVFLSHDKTLKRKTDEFFLAKKVEKSYSKDQIISLYLNQIYFGEGAWGIKRAAAVYFAKDPKDLTLAESATLAGLIKAPSALSPLNNEERSIQRRNLVLSLMHQQGFITAEEVEAAKQEELKLETRQVDPHKGKYPSFTDYIIDEAEKMYGISESELLAGGYRIYTTLEPKVQEALEKVYADPENFPTGKSGEVAQSSGVLLDPKTGGILGMIGGRDYQFRDFNRASKLKKPPGSTAKPLLVYTPALEEGYDVYDMLNDSPTEFGDYKPQNHTLDFRGEVSMYDAVLNSYNIPAVSLLYDMGIQKGMDAAKKLYLPVDEKEDRTLGNIALGGFHGVSPKHMAEAYSVYANNGEIIESHGIVKIETVTGKEVATFEEEKERVFSEEAVQKMNFMLKGVVEEGSGKNAIIEGREVAGKTGSTQTADNNHGATSNQWFVGFTPQIVGAFWIGFDKESADNVLPIISGAGSPSAKVFQQVVSEALEGEPVESFNLPANLQKKTVSANKEEEKQEQEQPRKKDEKKRDEKEKKEEKKREKKEKERGKKDRDDDD</sequence>
<dbReference type="Proteomes" id="UP000324517">
    <property type="component" value="Unassembled WGS sequence"/>
</dbReference>
<organism evidence="23 25">
    <name type="scientific">Sutcliffiella horikoshii</name>
    <dbReference type="NCBI Taxonomy" id="79883"/>
    <lineage>
        <taxon>Bacteria</taxon>
        <taxon>Bacillati</taxon>
        <taxon>Bacillota</taxon>
        <taxon>Bacilli</taxon>
        <taxon>Bacillales</taxon>
        <taxon>Bacillaceae</taxon>
        <taxon>Sutcliffiella</taxon>
    </lineage>
</organism>
<feature type="compositionally biased region" description="Polar residues" evidence="18">
    <location>
        <begin position="622"/>
        <end position="633"/>
    </location>
</feature>
<dbReference type="GeneID" id="96737997"/>
<protein>
    <submittedName>
        <fullName evidence="22 23">Penicillin-binding protein</fullName>
    </submittedName>
</protein>
<keyword evidence="5" id="KW-0645">Protease</keyword>
<evidence type="ECO:0000256" key="14">
    <source>
        <dbReference type="ARBA" id="ARBA00023268"/>
    </source>
</evidence>
<name>A0A1Y0CL25_9BACI</name>
<keyword evidence="15" id="KW-0961">Cell wall biogenesis/degradation</keyword>
<dbReference type="AlphaFoldDB" id="A0A1Y0CL25"/>
<dbReference type="Gene3D" id="3.40.710.10">
    <property type="entry name" value="DD-peptidase/beta-lactamase superfamily"/>
    <property type="match status" value="1"/>
</dbReference>
<evidence type="ECO:0000256" key="19">
    <source>
        <dbReference type="SAM" id="Phobius"/>
    </source>
</evidence>
<reference evidence="23 25" key="2">
    <citation type="submission" date="2019-08" db="EMBL/GenBank/DDBJ databases">
        <title>Bacillus genomes from the desert of Cuatro Cienegas, Coahuila.</title>
        <authorList>
            <person name="Olmedo-Alvarez G."/>
        </authorList>
    </citation>
    <scope>NUCLEOTIDE SEQUENCE [LARGE SCALE GENOMIC DNA]</scope>
    <source>
        <strain evidence="23 25">CH98b_3T</strain>
    </source>
</reference>
<evidence type="ECO:0000256" key="1">
    <source>
        <dbReference type="ARBA" id="ARBA00007090"/>
    </source>
</evidence>
<comment type="catalytic activity">
    <reaction evidence="16">
        <text>Preferential cleavage: (Ac)2-L-Lys-D-Ala-|-D-Ala. Also transpeptidation of peptidyl-alanyl moieties that are N-acyl substituents of D-alanine.</text>
        <dbReference type="EC" id="3.4.16.4"/>
    </reaction>
</comment>
<dbReference type="SUPFAM" id="SSF53955">
    <property type="entry name" value="Lysozyme-like"/>
    <property type="match status" value="1"/>
</dbReference>
<dbReference type="GO" id="GO:0008955">
    <property type="term" value="F:peptidoglycan glycosyltransferase activity"/>
    <property type="evidence" value="ECO:0007669"/>
    <property type="project" value="UniProtKB-EC"/>
</dbReference>
<evidence type="ECO:0000256" key="8">
    <source>
        <dbReference type="ARBA" id="ARBA00022692"/>
    </source>
</evidence>
<dbReference type="Pfam" id="PF00905">
    <property type="entry name" value="Transpeptidase"/>
    <property type="match status" value="1"/>
</dbReference>
<dbReference type="SUPFAM" id="SSF56601">
    <property type="entry name" value="beta-lactamase/transpeptidase-like"/>
    <property type="match status" value="1"/>
</dbReference>
<dbReference type="GO" id="GO:0009002">
    <property type="term" value="F:serine-type D-Ala-D-Ala carboxypeptidase activity"/>
    <property type="evidence" value="ECO:0007669"/>
    <property type="project" value="UniProtKB-EC"/>
</dbReference>
<reference evidence="22 24" key="1">
    <citation type="submission" date="2017-04" db="EMBL/GenBank/DDBJ databases">
        <title>Complete Genome Sequence of the Bacillus horikoshii 20a strain from Cuatro Cienegas, Coahuila, Mexico.</title>
        <authorList>
            <person name="Zarza E."/>
            <person name="Alcaraz L.D."/>
            <person name="Aguilar-Salinas B."/>
            <person name="Islas A."/>
            <person name="Olmedo-Alvarez G."/>
        </authorList>
    </citation>
    <scope>NUCLEOTIDE SEQUENCE [LARGE SCALE GENOMIC DNA]</scope>
    <source>
        <strain evidence="22 24">20a</strain>
    </source>
</reference>
<dbReference type="Gene3D" id="1.10.3810.10">
    <property type="entry name" value="Biosynthetic peptidoglycan transglycosylase-like"/>
    <property type="match status" value="1"/>
</dbReference>
<dbReference type="NCBIfam" id="TIGR02074">
    <property type="entry name" value="PBP_1a_fam"/>
    <property type="match status" value="1"/>
</dbReference>
<keyword evidence="7" id="KW-0808">Transferase</keyword>
<evidence type="ECO:0000256" key="17">
    <source>
        <dbReference type="ARBA" id="ARBA00049902"/>
    </source>
</evidence>
<dbReference type="OrthoDB" id="9766909at2"/>
<keyword evidence="8 19" id="KW-0812">Transmembrane</keyword>
<dbReference type="GO" id="GO:0030288">
    <property type="term" value="C:outer membrane-bounded periplasmic space"/>
    <property type="evidence" value="ECO:0007669"/>
    <property type="project" value="TreeGrafter"/>
</dbReference>
<evidence type="ECO:0000313" key="25">
    <source>
        <dbReference type="Proteomes" id="UP000324517"/>
    </source>
</evidence>
<keyword evidence="14" id="KW-0511">Multifunctional enzyme</keyword>
<dbReference type="GO" id="GO:0008658">
    <property type="term" value="F:penicillin binding"/>
    <property type="evidence" value="ECO:0007669"/>
    <property type="project" value="InterPro"/>
</dbReference>
<keyword evidence="10" id="KW-0133">Cell shape</keyword>
<dbReference type="GO" id="GO:0008360">
    <property type="term" value="P:regulation of cell shape"/>
    <property type="evidence" value="ECO:0007669"/>
    <property type="project" value="UniProtKB-KW"/>
</dbReference>
<feature type="domain" description="Glycosyl transferase family 51" evidence="21">
    <location>
        <begin position="59"/>
        <end position="233"/>
    </location>
</feature>
<keyword evidence="11" id="KW-0573">Peptidoglycan synthesis</keyword>
<evidence type="ECO:0000256" key="13">
    <source>
        <dbReference type="ARBA" id="ARBA00023136"/>
    </source>
</evidence>
<comment type="similarity">
    <text evidence="2">In the N-terminal section; belongs to the glycosyltransferase 51 family.</text>
</comment>
<evidence type="ECO:0000256" key="6">
    <source>
        <dbReference type="ARBA" id="ARBA00022676"/>
    </source>
</evidence>
<keyword evidence="12 19" id="KW-1133">Transmembrane helix</keyword>
<evidence type="ECO:0000313" key="23">
    <source>
        <dbReference type="EMBL" id="TYS73847.1"/>
    </source>
</evidence>
<evidence type="ECO:0000259" key="20">
    <source>
        <dbReference type="Pfam" id="PF00905"/>
    </source>
</evidence>
<evidence type="ECO:0000256" key="7">
    <source>
        <dbReference type="ARBA" id="ARBA00022679"/>
    </source>
</evidence>
<proteinExistence type="inferred from homology"/>
<evidence type="ECO:0000313" key="22">
    <source>
        <dbReference type="EMBL" id="ART75625.1"/>
    </source>
</evidence>
<keyword evidence="9" id="KW-0378">Hydrolase</keyword>
<evidence type="ECO:0000256" key="18">
    <source>
        <dbReference type="SAM" id="MobiDB-lite"/>
    </source>
</evidence>
<dbReference type="EMBL" id="CP020880">
    <property type="protein sequence ID" value="ART75625.1"/>
    <property type="molecule type" value="Genomic_DNA"/>
</dbReference>
<evidence type="ECO:0000256" key="12">
    <source>
        <dbReference type="ARBA" id="ARBA00022989"/>
    </source>
</evidence>
<dbReference type="GO" id="GO:0009252">
    <property type="term" value="P:peptidoglycan biosynthetic process"/>
    <property type="evidence" value="ECO:0007669"/>
    <property type="project" value="UniProtKB-KW"/>
</dbReference>
<keyword evidence="4" id="KW-0121">Carboxypeptidase</keyword>
<evidence type="ECO:0000256" key="5">
    <source>
        <dbReference type="ARBA" id="ARBA00022670"/>
    </source>
</evidence>
<dbReference type="InterPro" id="IPR001460">
    <property type="entry name" value="PCN-bd_Tpept"/>
</dbReference>
<dbReference type="InterPro" id="IPR012338">
    <property type="entry name" value="Beta-lactam/transpept-like"/>
</dbReference>
<evidence type="ECO:0000256" key="15">
    <source>
        <dbReference type="ARBA" id="ARBA00023316"/>
    </source>
</evidence>
<evidence type="ECO:0000256" key="2">
    <source>
        <dbReference type="ARBA" id="ARBA00007739"/>
    </source>
</evidence>
<dbReference type="GO" id="GO:0006508">
    <property type="term" value="P:proteolysis"/>
    <property type="evidence" value="ECO:0007669"/>
    <property type="project" value="UniProtKB-KW"/>
</dbReference>
<dbReference type="FunFam" id="1.10.3810.10:FF:000001">
    <property type="entry name" value="Penicillin-binding protein 1A"/>
    <property type="match status" value="1"/>
</dbReference>
<evidence type="ECO:0000256" key="4">
    <source>
        <dbReference type="ARBA" id="ARBA00022645"/>
    </source>
</evidence>
<evidence type="ECO:0000256" key="9">
    <source>
        <dbReference type="ARBA" id="ARBA00022801"/>
    </source>
</evidence>
<dbReference type="InterPro" id="IPR036950">
    <property type="entry name" value="PBP_transglycosylase"/>
</dbReference>
<dbReference type="PANTHER" id="PTHR32282">
    <property type="entry name" value="BINDING PROTEIN TRANSPEPTIDASE, PUTATIVE-RELATED"/>
    <property type="match status" value="1"/>
</dbReference>
<dbReference type="EMBL" id="VTET01000002">
    <property type="protein sequence ID" value="TYS73847.1"/>
    <property type="molecule type" value="Genomic_DNA"/>
</dbReference>
<evidence type="ECO:0000256" key="11">
    <source>
        <dbReference type="ARBA" id="ARBA00022984"/>
    </source>
</evidence>
<feature type="compositionally biased region" description="Basic and acidic residues" evidence="18">
    <location>
        <begin position="634"/>
        <end position="680"/>
    </location>
</feature>
<accession>A0A1Y0CL25</accession>
<dbReference type="InterPro" id="IPR001264">
    <property type="entry name" value="Glyco_trans_51"/>
</dbReference>
<dbReference type="GO" id="GO:0071555">
    <property type="term" value="P:cell wall organization"/>
    <property type="evidence" value="ECO:0007669"/>
    <property type="project" value="UniProtKB-KW"/>
</dbReference>
<keyword evidence="13 19" id="KW-0472">Membrane</keyword>
<dbReference type="Proteomes" id="UP000195573">
    <property type="component" value="Chromosome"/>
</dbReference>
<evidence type="ECO:0000256" key="3">
    <source>
        <dbReference type="ARBA" id="ARBA00022475"/>
    </source>
</evidence>
<dbReference type="PANTHER" id="PTHR32282:SF32">
    <property type="entry name" value="PENICILLIN-BINDING PROTEIN 2A"/>
    <property type="match status" value="1"/>
</dbReference>
<dbReference type="KEGG" id="bhk:B4U37_06105"/>
<dbReference type="Pfam" id="PF00912">
    <property type="entry name" value="Transgly"/>
    <property type="match status" value="1"/>
</dbReference>
<evidence type="ECO:0000256" key="10">
    <source>
        <dbReference type="ARBA" id="ARBA00022960"/>
    </source>
</evidence>